<sequence length="87" mass="9847">MVIWLYGLVPIIFYIISAPTVIPKTFSQMFKTPEVQLDDTLSYINSDKTPGKSILKKSNAERKLDFETENFGSSDDVNEISALIEED</sequence>
<evidence type="ECO:0000256" key="1">
    <source>
        <dbReference type="SAM" id="Phobius"/>
    </source>
</evidence>
<dbReference type="Proteomes" id="UP001497644">
    <property type="component" value="Chromosome 2"/>
</dbReference>
<evidence type="ECO:0000313" key="3">
    <source>
        <dbReference type="Proteomes" id="UP001497644"/>
    </source>
</evidence>
<protein>
    <submittedName>
        <fullName evidence="2">Uncharacterized protein</fullName>
    </submittedName>
</protein>
<accession>A0AAV2NMU9</accession>
<feature type="transmembrane region" description="Helical" evidence="1">
    <location>
        <begin position="6"/>
        <end position="22"/>
    </location>
</feature>
<reference evidence="2" key="1">
    <citation type="submission" date="2024-04" db="EMBL/GenBank/DDBJ databases">
        <authorList>
            <consortium name="Molecular Ecology Group"/>
        </authorList>
    </citation>
    <scope>NUCLEOTIDE SEQUENCE</scope>
</reference>
<keyword evidence="1" id="KW-0812">Transmembrane</keyword>
<proteinExistence type="predicted"/>
<name>A0AAV2NMU9_9HYME</name>
<gene>
    <name evidence="2" type="ORF">LPLAT_LOCUS6647</name>
</gene>
<keyword evidence="1" id="KW-1133">Transmembrane helix</keyword>
<keyword evidence="3" id="KW-1185">Reference proteome</keyword>
<dbReference type="AlphaFoldDB" id="A0AAV2NMU9"/>
<evidence type="ECO:0000313" key="2">
    <source>
        <dbReference type="EMBL" id="CAL1680669.1"/>
    </source>
</evidence>
<dbReference type="EMBL" id="OZ034825">
    <property type="protein sequence ID" value="CAL1680669.1"/>
    <property type="molecule type" value="Genomic_DNA"/>
</dbReference>
<keyword evidence="1" id="KW-0472">Membrane</keyword>
<organism evidence="2 3">
    <name type="scientific">Lasius platythorax</name>
    <dbReference type="NCBI Taxonomy" id="488582"/>
    <lineage>
        <taxon>Eukaryota</taxon>
        <taxon>Metazoa</taxon>
        <taxon>Ecdysozoa</taxon>
        <taxon>Arthropoda</taxon>
        <taxon>Hexapoda</taxon>
        <taxon>Insecta</taxon>
        <taxon>Pterygota</taxon>
        <taxon>Neoptera</taxon>
        <taxon>Endopterygota</taxon>
        <taxon>Hymenoptera</taxon>
        <taxon>Apocrita</taxon>
        <taxon>Aculeata</taxon>
        <taxon>Formicoidea</taxon>
        <taxon>Formicidae</taxon>
        <taxon>Formicinae</taxon>
        <taxon>Lasius</taxon>
        <taxon>Lasius</taxon>
    </lineage>
</organism>